<dbReference type="SMART" id="SM00710">
    <property type="entry name" value="PbH1"/>
    <property type="match status" value="9"/>
</dbReference>
<dbReference type="EMBL" id="CP060007">
    <property type="protein sequence ID" value="QNA43380.1"/>
    <property type="molecule type" value="Genomic_DNA"/>
</dbReference>
<dbReference type="AlphaFoldDB" id="A0A7G5XD27"/>
<dbReference type="InterPro" id="IPR007742">
    <property type="entry name" value="NosD_dom"/>
</dbReference>
<dbReference type="InterPro" id="IPR006626">
    <property type="entry name" value="PbH1"/>
</dbReference>
<dbReference type="SUPFAM" id="SSF51126">
    <property type="entry name" value="Pectin lyase-like"/>
    <property type="match status" value="1"/>
</dbReference>
<proteinExistence type="predicted"/>
<evidence type="ECO:0000256" key="1">
    <source>
        <dbReference type="SAM" id="SignalP"/>
    </source>
</evidence>
<keyword evidence="4" id="KW-1185">Reference proteome</keyword>
<protein>
    <submittedName>
        <fullName evidence="3">Nitrous oxide reductase family maturation protein NosD</fullName>
    </submittedName>
</protein>
<dbReference type="KEGG" id="lacs:H4075_14990"/>
<dbReference type="InterPro" id="IPR026464">
    <property type="entry name" value="NosD_copper_fam"/>
</dbReference>
<dbReference type="NCBIfam" id="TIGR04247">
    <property type="entry name" value="NosD_copper_fam"/>
    <property type="match status" value="1"/>
</dbReference>
<accession>A0A7G5XD27</accession>
<keyword evidence="1" id="KW-0732">Signal</keyword>
<evidence type="ECO:0000313" key="4">
    <source>
        <dbReference type="Proteomes" id="UP000515344"/>
    </source>
</evidence>
<organism evidence="3 4">
    <name type="scientific">Lacibacter sediminis</name>
    <dbReference type="NCBI Taxonomy" id="2760713"/>
    <lineage>
        <taxon>Bacteria</taxon>
        <taxon>Pseudomonadati</taxon>
        <taxon>Bacteroidota</taxon>
        <taxon>Chitinophagia</taxon>
        <taxon>Chitinophagales</taxon>
        <taxon>Chitinophagaceae</taxon>
        <taxon>Lacibacter</taxon>
    </lineage>
</organism>
<dbReference type="NCBIfam" id="TIGR03804">
    <property type="entry name" value="para_beta_helix"/>
    <property type="match status" value="2"/>
</dbReference>
<gene>
    <name evidence="3" type="primary">nosD</name>
    <name evidence="3" type="ORF">H4075_14990</name>
</gene>
<evidence type="ECO:0000259" key="2">
    <source>
        <dbReference type="Pfam" id="PF05048"/>
    </source>
</evidence>
<reference evidence="4" key="1">
    <citation type="submission" date="2020-08" db="EMBL/GenBank/DDBJ databases">
        <title>Lacibacter sp. S13-6-6 genome sequencing.</title>
        <authorList>
            <person name="Jin L."/>
        </authorList>
    </citation>
    <scope>NUCLEOTIDE SEQUENCE [LARGE SCALE GENOMIC DNA]</scope>
    <source>
        <strain evidence="4">S13-6-6</strain>
    </source>
</reference>
<dbReference type="InterPro" id="IPR011050">
    <property type="entry name" value="Pectin_lyase_fold/virulence"/>
</dbReference>
<dbReference type="Gene3D" id="2.160.20.10">
    <property type="entry name" value="Single-stranded right-handed beta-helix, Pectin lyase-like"/>
    <property type="match status" value="1"/>
</dbReference>
<dbReference type="Pfam" id="PF05048">
    <property type="entry name" value="NosD"/>
    <property type="match status" value="1"/>
</dbReference>
<feature type="chain" id="PRO_5028946605" evidence="1">
    <location>
        <begin position="19"/>
        <end position="410"/>
    </location>
</feature>
<dbReference type="Proteomes" id="UP000515344">
    <property type="component" value="Chromosome"/>
</dbReference>
<name>A0A7G5XD27_9BACT</name>
<feature type="signal peptide" evidence="1">
    <location>
        <begin position="1"/>
        <end position="18"/>
    </location>
</feature>
<dbReference type="InterPro" id="IPR012334">
    <property type="entry name" value="Pectin_lyas_fold"/>
</dbReference>
<dbReference type="InterPro" id="IPR022441">
    <property type="entry name" value="Para_beta_helix_rpt-2"/>
</dbReference>
<sequence>MKLLTGILFFCFLSSVSARTLRVGTTQQFRSVKQALQQAVDGDTVMVFAGVYKEGQISINKKLVLFGINFPVLDGERKYEIITINADGVVVEGFMFRNAGRSSYNDIAALRIAESRRVIIRNNQFQNSYFGIYSQHATACIITGNKLSSDAKDEISSGNGIHCWKSDSMQISNNYVTGHRDGIYFEFVTNSTIKQNNSTKNVRYGLHFMFSNTNSYISNRFTDNGAGVAVMYSKGIKMYHNTFADNWGTAAYGILMKDITDSHVEGNMFKRNTVGVMMEGSNRIDLIKNSFENNGWALKIQASCMENNIMHNNFRTNSFDVATNGELMLNKFFKNYWDKYEGYDLNRNGIGDVPYRPVSMFSMISEQNNSSMMLYRSFIVGLLDKAEKMLPVITPVELKDDEPLMKPIKF</sequence>
<feature type="domain" description="Periplasmic copper-binding protein NosD beta helix" evidence="2">
    <location>
        <begin position="155"/>
        <end position="341"/>
    </location>
</feature>
<evidence type="ECO:0000313" key="3">
    <source>
        <dbReference type="EMBL" id="QNA43380.1"/>
    </source>
</evidence>
<dbReference type="RefSeq" id="WP_182801645.1">
    <property type="nucleotide sequence ID" value="NZ_CP060007.1"/>
</dbReference>